<dbReference type="EMBL" id="LR721774">
    <property type="protein sequence ID" value="VVV47342.1"/>
    <property type="molecule type" value="Genomic_DNA"/>
</dbReference>
<dbReference type="GO" id="GO:0003723">
    <property type="term" value="F:RNA binding"/>
    <property type="evidence" value="ECO:0007669"/>
    <property type="project" value="InterPro"/>
</dbReference>
<dbReference type="InterPro" id="IPR046849">
    <property type="entry name" value="E2_motif"/>
</dbReference>
<evidence type="ECO:0000256" key="1">
    <source>
        <dbReference type="ARBA" id="ARBA00006643"/>
    </source>
</evidence>
<dbReference type="Gramene" id="NC1G0306400.1">
    <property type="protein sequence ID" value="NC1G0306400.1:cds"/>
    <property type="gene ID" value="NC1G0306400"/>
</dbReference>
<dbReference type="InterPro" id="IPR002885">
    <property type="entry name" value="PPR_rpt"/>
</dbReference>
<dbReference type="InterPro" id="IPR032867">
    <property type="entry name" value="DYW_dom"/>
</dbReference>
<dbReference type="InterPro" id="IPR011990">
    <property type="entry name" value="TPR-like_helical_dom_sf"/>
</dbReference>
<dbReference type="PANTHER" id="PTHR47926">
    <property type="entry name" value="PENTATRICOPEPTIDE REPEAT-CONTAINING PROTEIN"/>
    <property type="match status" value="1"/>
</dbReference>
<accession>A0A5K0W198</accession>
<dbReference type="Pfam" id="PF13041">
    <property type="entry name" value="PPR_2"/>
    <property type="match status" value="2"/>
</dbReference>
<evidence type="ECO:0000256" key="3">
    <source>
        <dbReference type="ARBA" id="ARBA00022946"/>
    </source>
</evidence>
<dbReference type="OrthoDB" id="185373at2759"/>
<protein>
    <recommendedName>
        <fullName evidence="5">DYW domain-containing protein</fullName>
    </recommendedName>
</protein>
<feature type="repeat" description="PPR" evidence="4">
    <location>
        <begin position="118"/>
        <end position="152"/>
    </location>
</feature>
<dbReference type="Pfam" id="PF20431">
    <property type="entry name" value="E_motif"/>
    <property type="match status" value="1"/>
</dbReference>
<name>A0A5K0W198_9MAGN</name>
<dbReference type="FunFam" id="1.25.40.10:FF:000488">
    <property type="entry name" value="Pentatricopeptide repeat-containing protein, mitochondrial"/>
    <property type="match status" value="1"/>
</dbReference>
<reference evidence="6" key="1">
    <citation type="submission" date="2019-09" db="EMBL/GenBank/DDBJ databases">
        <authorList>
            <person name="Zhang L."/>
        </authorList>
    </citation>
    <scope>NUCLEOTIDE SEQUENCE</scope>
</reference>
<organism evidence="6">
    <name type="scientific">Nymphaea colorata</name>
    <name type="common">pocket water lily</name>
    <dbReference type="NCBI Taxonomy" id="210225"/>
    <lineage>
        <taxon>Eukaryota</taxon>
        <taxon>Viridiplantae</taxon>
        <taxon>Streptophyta</taxon>
        <taxon>Embryophyta</taxon>
        <taxon>Tracheophyta</taxon>
        <taxon>Spermatophyta</taxon>
        <taxon>Magnoliopsida</taxon>
        <taxon>Nymphaeales</taxon>
        <taxon>Nymphaeaceae</taxon>
        <taxon>Nymphaea</taxon>
    </lineage>
</organism>
<feature type="repeat" description="PPR" evidence="4">
    <location>
        <begin position="386"/>
        <end position="420"/>
    </location>
</feature>
<proteinExistence type="inferred from homology"/>
<dbReference type="PANTHER" id="PTHR47926:SF434">
    <property type="entry name" value="PENTATRICOPEPTIDE REPEAT SUPERFAMILY PROTEIN"/>
    <property type="match status" value="1"/>
</dbReference>
<evidence type="ECO:0000256" key="4">
    <source>
        <dbReference type="PROSITE-ProRule" id="PRU00708"/>
    </source>
</evidence>
<dbReference type="OMA" id="ACIIELF"/>
<keyword evidence="3" id="KW-0809">Transit peptide</keyword>
<dbReference type="InterPro" id="IPR046848">
    <property type="entry name" value="E_motif"/>
</dbReference>
<dbReference type="Gene3D" id="1.25.40.10">
    <property type="entry name" value="Tetratricopeptide repeat domain"/>
    <property type="match status" value="3"/>
</dbReference>
<evidence type="ECO:0000259" key="5">
    <source>
        <dbReference type="Pfam" id="PF14432"/>
    </source>
</evidence>
<sequence>MLAQVHSMSIQSQAASLSLSLDPQLCIDWKLTSSWLESFPTKRRKPAVCFSLDRALQPKPTPRRIQETFDVETSSRESSIKESSLSVCDKIDRLVSLGRYSEALEWFEILEIGSEVVQGSTYESLVNACLELKSIRAVKRIQQHMVKNGFQPDRYLVNRVLLVYVRSAAMAGARQLFEQMPNKDLISFNMMITGFVDSGEYEEALILFLQLWEEVSDASPRTFASVLRACAGLANISIGKQFHCCLLKMKMNRDIFIDCALIDMYGKCGSIKDAQLVFDEMPKKTVVGWNSIIAAYALHGYSEKAMDLYYEMQHLGVKMDHFTYSMVVRLCVRLASHEHAKQAHAGLIRNGYGLDIVANTALVDFYSKWGRLEDARHVFDNMVSKSIISWNALIAGYGNHGRGGEAVELFELMLSNGMRPNHVTFLAVLSACSYSGLWEQGWHYFESMTRDFKLKPRAMHYACMIELLGREGHLDEAFALIRDAPFKPTKNMWAALLTACRMHKNLELGKFAAEKLFGMEPNKLNNYALLLNIYSSTGKVEDAAMVREALRRRGLRLLPACSWIEINKRSHGFVFGDKSHPQSEEIYQKLEDVTNEIRTMGYASNNESLLPDVQEQEEHPVSFHSEKLAVSFGLISTPDSTPLNVVQSHRICRDCHDALKLIAAATGREIVVRDASRFHHFKHGNCSCANYW</sequence>
<dbReference type="GO" id="GO:0008270">
    <property type="term" value="F:zinc ion binding"/>
    <property type="evidence" value="ECO:0007669"/>
    <property type="project" value="InterPro"/>
</dbReference>
<gene>
    <name evidence="6" type="ORF">NYM_LOCUS3570</name>
</gene>
<keyword evidence="2" id="KW-0677">Repeat</keyword>
<dbReference type="Pfam" id="PF14432">
    <property type="entry name" value="DYW_deaminase"/>
    <property type="match status" value="1"/>
</dbReference>
<dbReference type="Pfam" id="PF01535">
    <property type="entry name" value="PPR"/>
    <property type="match status" value="3"/>
</dbReference>
<feature type="repeat" description="PPR" evidence="4">
    <location>
        <begin position="184"/>
        <end position="214"/>
    </location>
</feature>
<evidence type="ECO:0000313" key="6">
    <source>
        <dbReference type="EMBL" id="VVV47342.1"/>
    </source>
</evidence>
<feature type="repeat" description="PPR" evidence="4">
    <location>
        <begin position="285"/>
        <end position="319"/>
    </location>
</feature>
<dbReference type="PROSITE" id="PS51375">
    <property type="entry name" value="PPR"/>
    <property type="match status" value="4"/>
</dbReference>
<dbReference type="FunFam" id="1.25.40.10:FF:000090">
    <property type="entry name" value="Pentatricopeptide repeat-containing protein, chloroplastic"/>
    <property type="match status" value="1"/>
</dbReference>
<dbReference type="InterPro" id="IPR046960">
    <property type="entry name" value="PPR_At4g14850-like_plant"/>
</dbReference>
<dbReference type="AlphaFoldDB" id="A0A5K0W198"/>
<dbReference type="FunFam" id="1.25.40.10:FF:000344">
    <property type="entry name" value="Pentatricopeptide repeat-containing protein"/>
    <property type="match status" value="1"/>
</dbReference>
<comment type="similarity">
    <text evidence="1">Belongs to the PPR family. PCMP-H subfamily.</text>
</comment>
<dbReference type="Pfam" id="PF20430">
    <property type="entry name" value="Eplus_motif"/>
    <property type="match status" value="1"/>
</dbReference>
<dbReference type="NCBIfam" id="TIGR00756">
    <property type="entry name" value="PPR"/>
    <property type="match status" value="3"/>
</dbReference>
<evidence type="ECO:0000256" key="2">
    <source>
        <dbReference type="ARBA" id="ARBA00022737"/>
    </source>
</evidence>
<dbReference type="GO" id="GO:0009451">
    <property type="term" value="P:RNA modification"/>
    <property type="evidence" value="ECO:0007669"/>
    <property type="project" value="InterPro"/>
</dbReference>
<feature type="domain" description="DYW" evidence="5">
    <location>
        <begin position="601"/>
        <end position="692"/>
    </location>
</feature>